<dbReference type="InterPro" id="IPR017523">
    <property type="entry name" value="Rv3268"/>
</dbReference>
<dbReference type="SUPFAM" id="SSF56801">
    <property type="entry name" value="Acetyl-CoA synthetase-like"/>
    <property type="match status" value="1"/>
</dbReference>
<dbReference type="NCBIfam" id="TIGR03089">
    <property type="entry name" value="TIGR03089 family protein"/>
    <property type="match status" value="1"/>
</dbReference>
<organism evidence="2 3">
    <name type="scientific">Vallicoccus soli</name>
    <dbReference type="NCBI Taxonomy" id="2339232"/>
    <lineage>
        <taxon>Bacteria</taxon>
        <taxon>Bacillati</taxon>
        <taxon>Actinomycetota</taxon>
        <taxon>Actinomycetes</taxon>
        <taxon>Motilibacterales</taxon>
        <taxon>Vallicoccaceae</taxon>
        <taxon>Vallicoccus</taxon>
    </lineage>
</organism>
<evidence type="ECO:0000313" key="3">
    <source>
        <dbReference type="Proteomes" id="UP000265614"/>
    </source>
</evidence>
<feature type="compositionally biased region" description="Basic and acidic residues" evidence="1">
    <location>
        <begin position="105"/>
        <end position="117"/>
    </location>
</feature>
<feature type="compositionally biased region" description="Basic and acidic residues" evidence="1">
    <location>
        <begin position="1"/>
        <end position="29"/>
    </location>
</feature>
<feature type="compositionally biased region" description="Basic and acidic residues" evidence="1">
    <location>
        <begin position="202"/>
        <end position="212"/>
    </location>
</feature>
<protein>
    <submittedName>
        <fullName evidence="2">TIGR03089 family protein</fullName>
    </submittedName>
</protein>
<reference evidence="2 3" key="1">
    <citation type="submission" date="2018-09" db="EMBL/GenBank/DDBJ databases">
        <title>YIM 75000 draft genome.</title>
        <authorList>
            <person name="Tang S."/>
            <person name="Feng Y."/>
        </authorList>
    </citation>
    <scope>NUCLEOTIDE SEQUENCE [LARGE SCALE GENOMIC DNA]</scope>
    <source>
        <strain evidence="2 3">YIM 75000</strain>
    </source>
</reference>
<gene>
    <name evidence="2" type="ORF">D5H78_11915</name>
</gene>
<proteinExistence type="predicted"/>
<dbReference type="InterPro" id="IPR042099">
    <property type="entry name" value="ANL_N_sf"/>
</dbReference>
<feature type="compositionally biased region" description="Basic residues" evidence="1">
    <location>
        <begin position="125"/>
        <end position="149"/>
    </location>
</feature>
<feature type="compositionally biased region" description="Basic and acidic residues" evidence="1">
    <location>
        <begin position="39"/>
        <end position="66"/>
    </location>
</feature>
<dbReference type="Proteomes" id="UP000265614">
    <property type="component" value="Unassembled WGS sequence"/>
</dbReference>
<dbReference type="EMBL" id="QZEZ01000005">
    <property type="protein sequence ID" value="RJK95364.1"/>
    <property type="molecule type" value="Genomic_DNA"/>
</dbReference>
<feature type="region of interest" description="Disordered" evidence="1">
    <location>
        <begin position="1"/>
        <end position="243"/>
    </location>
</feature>
<name>A0A3A3YYI7_9ACTN</name>
<sequence length="506" mass="52890">MGDGQRHRCDGGDHRRPAAAEQPRGEAGQREQPQPGRQRGPDEHAAPPGDPAERGEHRGRPVEELRHHRVARGVEAGALRGDVRGGAAEGRERPLHGEPAVLGEPVRRLRVDRRVAPDQHVLARQQRRAHGGGRAHRQRRQLGPARRRPLAPGGRRGRGRQEAQQGDGHRGAEEQRRHRVDRGDEAAEHEQRRGAQAPGQQQDRRDGRASAEHRRRLAAGGPRLGAVTDLPPTPPGTSADGLPPDLPAQLVPTLRTALEADRARPVLTYLDPATGERTELSAATLDNWVAKTANLLVDDLGAEPGALVAVRLPVHWQGVAWLLAAWTAGCACVVDGSARDAPDRAVVVTTADDLDDLGGAEPVVLALRPLAVPGEGVPPGAVDYDVEVRAHGDAWTGPLPDPGAPALLEGGRARTGQQLAARAVDAGAAWGLRPGQRVAVDGAGGWDAALLPVLAGLLSGAAVLVVGGPGAGADGLERALAPEGVTALAPGWSGPAPEGSRPLAAL</sequence>
<dbReference type="OrthoDB" id="3396763at2"/>
<feature type="compositionally biased region" description="Basic and acidic residues" evidence="1">
    <location>
        <begin position="167"/>
        <end position="193"/>
    </location>
</feature>
<dbReference type="Gene3D" id="3.40.50.12780">
    <property type="entry name" value="N-terminal domain of ligase-like"/>
    <property type="match status" value="1"/>
</dbReference>
<dbReference type="AlphaFoldDB" id="A0A3A3YYI7"/>
<evidence type="ECO:0000256" key="1">
    <source>
        <dbReference type="SAM" id="MobiDB-lite"/>
    </source>
</evidence>
<keyword evidence="3" id="KW-1185">Reference proteome</keyword>
<accession>A0A3A3YYI7</accession>
<evidence type="ECO:0000313" key="2">
    <source>
        <dbReference type="EMBL" id="RJK95364.1"/>
    </source>
</evidence>
<comment type="caution">
    <text evidence="2">The sequence shown here is derived from an EMBL/GenBank/DDBJ whole genome shotgun (WGS) entry which is preliminary data.</text>
</comment>